<evidence type="ECO:0000313" key="3">
    <source>
        <dbReference type="Proteomes" id="UP000186391"/>
    </source>
</evidence>
<dbReference type="Pfam" id="PF00975">
    <property type="entry name" value="Thioesterase"/>
    <property type="match status" value="1"/>
</dbReference>
<dbReference type="Gene3D" id="3.40.50.1820">
    <property type="entry name" value="alpha/beta hydrolase"/>
    <property type="match status" value="1"/>
</dbReference>
<evidence type="ECO:0000313" key="2">
    <source>
        <dbReference type="EMBL" id="OKH14708.1"/>
    </source>
</evidence>
<proteinExistence type="predicted"/>
<keyword evidence="3" id="KW-1185">Reference proteome</keyword>
<dbReference type="AlphaFoldDB" id="A0A1U7H189"/>
<dbReference type="Proteomes" id="UP000186391">
    <property type="component" value="Unassembled WGS sequence"/>
</dbReference>
<dbReference type="SUPFAM" id="SSF53474">
    <property type="entry name" value="alpha/beta-Hydrolases"/>
    <property type="match status" value="1"/>
</dbReference>
<dbReference type="InterPro" id="IPR001031">
    <property type="entry name" value="Thioesterase"/>
</dbReference>
<reference evidence="2 3" key="1">
    <citation type="submission" date="2016-11" db="EMBL/GenBank/DDBJ databases">
        <title>Draft Genome Sequences of Nine Cyanobacterial Strains from Diverse Habitats.</title>
        <authorList>
            <person name="Zhu T."/>
            <person name="Hou S."/>
            <person name="Lu X."/>
            <person name="Hess W.R."/>
        </authorList>
    </citation>
    <scope>NUCLEOTIDE SEQUENCE [LARGE SCALE GENOMIC DNA]</scope>
    <source>
        <strain evidence="2 3">NIES-592</strain>
    </source>
</reference>
<organism evidence="2 3">
    <name type="scientific">Fischerella major NIES-592</name>
    <dbReference type="NCBI Taxonomy" id="210994"/>
    <lineage>
        <taxon>Bacteria</taxon>
        <taxon>Bacillati</taxon>
        <taxon>Cyanobacteriota</taxon>
        <taxon>Cyanophyceae</taxon>
        <taxon>Nostocales</taxon>
        <taxon>Hapalosiphonaceae</taxon>
        <taxon>Fischerella</taxon>
    </lineage>
</organism>
<gene>
    <name evidence="2" type="ORF">NIES592_07325</name>
</gene>
<feature type="domain" description="Thioesterase" evidence="1">
    <location>
        <begin position="44"/>
        <end position="85"/>
    </location>
</feature>
<evidence type="ECO:0000259" key="1">
    <source>
        <dbReference type="Pfam" id="PF00975"/>
    </source>
</evidence>
<comment type="caution">
    <text evidence="2">The sequence shown here is derived from an EMBL/GenBank/DDBJ whole genome shotgun (WGS) entry which is preliminary data.</text>
</comment>
<dbReference type="RefSeq" id="WP_071846733.1">
    <property type="nucleotide sequence ID" value="NZ_MRCA01000003.1"/>
</dbReference>
<accession>A0A1U7H189</accession>
<dbReference type="InterPro" id="IPR029058">
    <property type="entry name" value="AB_hydrolase_fold"/>
</dbReference>
<protein>
    <recommendedName>
        <fullName evidence="1">Thioesterase domain-containing protein</fullName>
    </recommendedName>
</protein>
<name>A0A1U7H189_9CYAN</name>
<sequence length="97" mass="10981">MHIRTAYPQLSSFVPSNYLDRSRGLESLVGAIARFRPCSTFTQAIRFFGHGMGALVSFELVRLLRKQYDTLPVHLFVSAHHAPQIPDLDEPIHSCSR</sequence>
<dbReference type="EMBL" id="MRCA01000003">
    <property type="protein sequence ID" value="OKH14708.1"/>
    <property type="molecule type" value="Genomic_DNA"/>
</dbReference>